<dbReference type="PANTHER" id="PTHR14205:SF15">
    <property type="entry name" value="EARP AND GARP COMPLEX-INTERACTING PROTEIN 1"/>
    <property type="match status" value="1"/>
</dbReference>
<gene>
    <name evidence="7" type="ORF">BJ085DRAFT_31783</name>
</gene>
<comment type="similarity">
    <text evidence="1">Belongs to the WD repeat EIPR1 family.</text>
</comment>
<dbReference type="InterPro" id="IPR059104">
    <property type="entry name" value="Beta-prop_EIPR1-like"/>
</dbReference>
<dbReference type="EMBL" id="ML003185">
    <property type="protein sequence ID" value="RKP34485.1"/>
    <property type="molecule type" value="Genomic_DNA"/>
</dbReference>
<reference evidence="8" key="1">
    <citation type="journal article" date="2018" name="Nat. Microbiol.">
        <title>Leveraging single-cell genomics to expand the fungal tree of life.</title>
        <authorList>
            <person name="Ahrendt S.R."/>
            <person name="Quandt C.A."/>
            <person name="Ciobanu D."/>
            <person name="Clum A."/>
            <person name="Salamov A."/>
            <person name="Andreopoulos B."/>
            <person name="Cheng J.F."/>
            <person name="Woyke T."/>
            <person name="Pelin A."/>
            <person name="Henrissat B."/>
            <person name="Reynolds N.K."/>
            <person name="Benny G.L."/>
            <person name="Smith M.E."/>
            <person name="James T.Y."/>
            <person name="Grigoriev I.V."/>
        </authorList>
    </citation>
    <scope>NUCLEOTIDE SEQUENCE [LARGE SCALE GENOMIC DNA]</scope>
    <source>
        <strain evidence="8">RSA 468</strain>
    </source>
</reference>
<evidence type="ECO:0000313" key="7">
    <source>
        <dbReference type="EMBL" id="RKP34485.1"/>
    </source>
</evidence>
<evidence type="ECO:0000256" key="1">
    <source>
        <dbReference type="ARBA" id="ARBA00005672"/>
    </source>
</evidence>
<evidence type="ECO:0000256" key="5">
    <source>
        <dbReference type="SAM" id="MobiDB-lite"/>
    </source>
</evidence>
<dbReference type="InterPro" id="IPR001680">
    <property type="entry name" value="WD40_rpt"/>
</dbReference>
<evidence type="ECO:0000256" key="3">
    <source>
        <dbReference type="ARBA" id="ARBA00022737"/>
    </source>
</evidence>
<dbReference type="SUPFAM" id="SSF50978">
    <property type="entry name" value="WD40 repeat-like"/>
    <property type="match status" value="1"/>
</dbReference>
<dbReference type="STRING" id="215637.A0A4P9ZMW4"/>
<feature type="repeat" description="WD" evidence="4">
    <location>
        <begin position="12"/>
        <end position="48"/>
    </location>
</feature>
<evidence type="ECO:0000256" key="2">
    <source>
        <dbReference type="ARBA" id="ARBA00022574"/>
    </source>
</evidence>
<evidence type="ECO:0000259" key="6">
    <source>
        <dbReference type="Pfam" id="PF23609"/>
    </source>
</evidence>
<organism evidence="7 8">
    <name type="scientific">Dimargaris cristalligena</name>
    <dbReference type="NCBI Taxonomy" id="215637"/>
    <lineage>
        <taxon>Eukaryota</taxon>
        <taxon>Fungi</taxon>
        <taxon>Fungi incertae sedis</taxon>
        <taxon>Zoopagomycota</taxon>
        <taxon>Kickxellomycotina</taxon>
        <taxon>Dimargaritomycetes</taxon>
        <taxon>Dimargaritales</taxon>
        <taxon>Dimargaritaceae</taxon>
        <taxon>Dimargaris</taxon>
    </lineage>
</organism>
<dbReference type="PROSITE" id="PS50294">
    <property type="entry name" value="WD_REPEATS_REGION"/>
    <property type="match status" value="1"/>
</dbReference>
<dbReference type="Pfam" id="PF23609">
    <property type="entry name" value="Beta-prop_EIPR1"/>
    <property type="match status" value="1"/>
</dbReference>
<accession>A0A4P9ZMW4</accession>
<dbReference type="GO" id="GO:0016567">
    <property type="term" value="P:protein ubiquitination"/>
    <property type="evidence" value="ECO:0007669"/>
    <property type="project" value="TreeGrafter"/>
</dbReference>
<dbReference type="PROSITE" id="PS50082">
    <property type="entry name" value="WD_REPEATS_2"/>
    <property type="match status" value="1"/>
</dbReference>
<name>A0A4P9ZMW4_9FUNG</name>
<keyword evidence="8" id="KW-1185">Reference proteome</keyword>
<evidence type="ECO:0000313" key="8">
    <source>
        <dbReference type="Proteomes" id="UP000268162"/>
    </source>
</evidence>
<dbReference type="Pfam" id="PF00400">
    <property type="entry name" value="WD40"/>
    <property type="match status" value="1"/>
</dbReference>
<dbReference type="InterPro" id="IPR019775">
    <property type="entry name" value="WD40_repeat_CS"/>
</dbReference>
<feature type="domain" description="EIPR1-like beta-propeller" evidence="6">
    <location>
        <begin position="12"/>
        <end position="87"/>
    </location>
</feature>
<protein>
    <submittedName>
        <fullName evidence="7">WD40-repeat-containing domain protein</fullName>
    </submittedName>
</protein>
<dbReference type="Gene3D" id="2.130.10.10">
    <property type="entry name" value="YVTN repeat-like/Quinoprotein amine dehydrogenase"/>
    <property type="match status" value="1"/>
</dbReference>
<sequence>MKYRGGASFVVTEAHEGEILDLDYNPNRPQQLATCGEDCKVRIWDLRNLSQPLMMMADHTHWVWAVAYNHFHDQLLLTSSSDCTVNLESIVSVSSASLIKRDSDDGDSDVEQGGDPEYRQYAHQDNGSFERPTDGLVATFDQHEESLYSVSWSEANPWVFASLSYDGRVVVNFVPQEEKYKIIL</sequence>
<feature type="compositionally biased region" description="Acidic residues" evidence="5">
    <location>
        <begin position="104"/>
        <end position="114"/>
    </location>
</feature>
<dbReference type="SMART" id="SM00320">
    <property type="entry name" value="WD40"/>
    <property type="match status" value="3"/>
</dbReference>
<dbReference type="PANTHER" id="PTHR14205">
    <property type="entry name" value="WD-REPEAT PROTEIN"/>
    <property type="match status" value="1"/>
</dbReference>
<dbReference type="InterPro" id="IPR015943">
    <property type="entry name" value="WD40/YVTN_repeat-like_dom_sf"/>
</dbReference>
<dbReference type="AlphaFoldDB" id="A0A4P9ZMW4"/>
<dbReference type="InterPro" id="IPR036322">
    <property type="entry name" value="WD40_repeat_dom_sf"/>
</dbReference>
<evidence type="ECO:0000256" key="4">
    <source>
        <dbReference type="PROSITE-ProRule" id="PRU00221"/>
    </source>
</evidence>
<proteinExistence type="inferred from homology"/>
<feature type="region of interest" description="Disordered" evidence="5">
    <location>
        <begin position="100"/>
        <end position="131"/>
    </location>
</feature>
<keyword evidence="3" id="KW-0677">Repeat</keyword>
<dbReference type="PROSITE" id="PS00678">
    <property type="entry name" value="WD_REPEATS_1"/>
    <property type="match status" value="1"/>
</dbReference>
<keyword evidence="2 4" id="KW-0853">WD repeat</keyword>
<dbReference type="InterPro" id="IPR040323">
    <property type="entry name" value="EIPR1"/>
</dbReference>
<dbReference type="Proteomes" id="UP000268162">
    <property type="component" value="Unassembled WGS sequence"/>
</dbReference>